<proteinExistence type="predicted"/>
<dbReference type="RefSeq" id="XP_033659716.1">
    <property type="nucleotide sequence ID" value="XM_033814714.1"/>
</dbReference>
<reference evidence="1" key="1">
    <citation type="journal article" date="2020" name="Stud. Mycol.">
        <title>101 Dothideomycetes genomes: a test case for predicting lifestyles and emergence of pathogens.</title>
        <authorList>
            <person name="Haridas S."/>
            <person name="Albert R."/>
            <person name="Binder M."/>
            <person name="Bloem J."/>
            <person name="Labutti K."/>
            <person name="Salamov A."/>
            <person name="Andreopoulos B."/>
            <person name="Baker S."/>
            <person name="Barry K."/>
            <person name="Bills G."/>
            <person name="Bluhm B."/>
            <person name="Cannon C."/>
            <person name="Castanera R."/>
            <person name="Culley D."/>
            <person name="Daum C."/>
            <person name="Ezra D."/>
            <person name="Gonzalez J."/>
            <person name="Henrissat B."/>
            <person name="Kuo A."/>
            <person name="Liang C."/>
            <person name="Lipzen A."/>
            <person name="Lutzoni F."/>
            <person name="Magnuson J."/>
            <person name="Mondo S."/>
            <person name="Nolan M."/>
            <person name="Ohm R."/>
            <person name="Pangilinan J."/>
            <person name="Park H.-J."/>
            <person name="Ramirez L."/>
            <person name="Alfaro M."/>
            <person name="Sun H."/>
            <person name="Tritt A."/>
            <person name="Yoshinaga Y."/>
            <person name="Zwiers L.-H."/>
            <person name="Turgeon B."/>
            <person name="Goodwin S."/>
            <person name="Spatafora J."/>
            <person name="Crous P."/>
            <person name="Grigoriev I."/>
        </authorList>
    </citation>
    <scope>NUCLEOTIDE SEQUENCE</scope>
    <source>
        <strain evidence="1">ATCC 36951</strain>
    </source>
</reference>
<protein>
    <submittedName>
        <fullName evidence="1">Uncharacterized protein</fullName>
    </submittedName>
</protein>
<dbReference type="Proteomes" id="UP000799537">
    <property type="component" value="Unassembled WGS sequence"/>
</dbReference>
<dbReference type="EMBL" id="ML993648">
    <property type="protein sequence ID" value="KAF2158827.1"/>
    <property type="molecule type" value="Genomic_DNA"/>
</dbReference>
<sequence length="373" mass="41059">MARARSPEAARVLEATVKGQRGEVIGVSRGVGGTAEGRGVARIGHRTLTGRAEVEKALFAHLNSIPEYHSINPKYVSQSSTRGLRDVVGFNPSLLKAAIHATMLLYASTPSTATTSTIDMPDLVNSCYRVRVSFICNFLDSPYERATAILGQPQVWIGCRPRQNNRNAPCHVRTLKRIYPVENQIFTCSAYWKGDLRPLAITRRARRSNTATAPMAALAEAIYNDTTEHFLRRRRKDHKCIIPPPSNSRLASATGISPPSEYSNLIAHAGKSYKRVQAMVGAGEGQHQTWRGPLHSSVDYIEAAQDFPDDITFALDTEGDSIDENENENLESGNLNVYSRGRGIVRAHNTNPILFMCNDRHEVSPATKLGPVL</sequence>
<evidence type="ECO:0000313" key="2">
    <source>
        <dbReference type="Proteomes" id="UP000799537"/>
    </source>
</evidence>
<dbReference type="AlphaFoldDB" id="A0A6A6BVJ8"/>
<organism evidence="1 2">
    <name type="scientific">Zasmidium cellare ATCC 36951</name>
    <dbReference type="NCBI Taxonomy" id="1080233"/>
    <lineage>
        <taxon>Eukaryota</taxon>
        <taxon>Fungi</taxon>
        <taxon>Dikarya</taxon>
        <taxon>Ascomycota</taxon>
        <taxon>Pezizomycotina</taxon>
        <taxon>Dothideomycetes</taxon>
        <taxon>Dothideomycetidae</taxon>
        <taxon>Mycosphaerellales</taxon>
        <taxon>Mycosphaerellaceae</taxon>
        <taxon>Zasmidium</taxon>
    </lineage>
</organism>
<dbReference type="GeneID" id="54567986"/>
<name>A0A6A6BVJ8_ZASCE</name>
<evidence type="ECO:0000313" key="1">
    <source>
        <dbReference type="EMBL" id="KAF2158827.1"/>
    </source>
</evidence>
<keyword evidence="2" id="KW-1185">Reference proteome</keyword>
<accession>A0A6A6BVJ8</accession>
<gene>
    <name evidence="1" type="ORF">M409DRAFT_61332</name>
</gene>